<sequence>MLANNDSVAMMPTVHPAAAGTHRYPDLRRVLGRLATVIGRDIIRL</sequence>
<gene>
    <name evidence="1" type="ORF">MCEL_09560</name>
</gene>
<organism evidence="1 2">
    <name type="scientific">Mycolicibacterium celeriflavum</name>
    <name type="common">Mycobacterium celeriflavum</name>
    <dbReference type="NCBI Taxonomy" id="1249101"/>
    <lineage>
        <taxon>Bacteria</taxon>
        <taxon>Bacillati</taxon>
        <taxon>Actinomycetota</taxon>
        <taxon>Actinomycetes</taxon>
        <taxon>Mycobacteriales</taxon>
        <taxon>Mycobacteriaceae</taxon>
        <taxon>Mycolicibacterium</taxon>
    </lineage>
</organism>
<protein>
    <submittedName>
        <fullName evidence="1">Uncharacterized protein</fullName>
    </submittedName>
</protein>
<name>A0A7I7REQ0_MYCCF</name>
<keyword evidence="2" id="KW-1185">Reference proteome</keyword>
<evidence type="ECO:0000313" key="2">
    <source>
        <dbReference type="Proteomes" id="UP000466431"/>
    </source>
</evidence>
<dbReference type="KEGG" id="mcee:MCEL_09560"/>
<evidence type="ECO:0000313" key="1">
    <source>
        <dbReference type="EMBL" id="BBY42661.1"/>
    </source>
</evidence>
<dbReference type="AlphaFoldDB" id="A0A7I7REQ0"/>
<dbReference type="Proteomes" id="UP000466431">
    <property type="component" value="Chromosome"/>
</dbReference>
<proteinExistence type="predicted"/>
<reference evidence="1 2" key="1">
    <citation type="journal article" date="2019" name="Emerg. Microbes Infect.">
        <title>Comprehensive subspecies identification of 175 nontuberculous mycobacteria species based on 7547 genomic profiles.</title>
        <authorList>
            <person name="Matsumoto Y."/>
            <person name="Kinjo T."/>
            <person name="Motooka D."/>
            <person name="Nabeya D."/>
            <person name="Jung N."/>
            <person name="Uechi K."/>
            <person name="Horii T."/>
            <person name="Iida T."/>
            <person name="Fujita J."/>
            <person name="Nakamura S."/>
        </authorList>
    </citation>
    <scope>NUCLEOTIDE SEQUENCE [LARGE SCALE GENOMIC DNA]</scope>
    <source>
        <strain evidence="1 2">JCM 18439</strain>
    </source>
</reference>
<dbReference type="EMBL" id="AP022591">
    <property type="protein sequence ID" value="BBY42661.1"/>
    <property type="molecule type" value="Genomic_DNA"/>
</dbReference>
<accession>A0A7I7REQ0</accession>